<dbReference type="InterPro" id="IPR018062">
    <property type="entry name" value="HTH_AraC-typ_CS"/>
</dbReference>
<dbReference type="PROSITE" id="PS01124">
    <property type="entry name" value="HTH_ARAC_FAMILY_2"/>
    <property type="match status" value="1"/>
</dbReference>
<organism evidence="5 6">
    <name type="scientific">Pseudomarimonas arenosa</name>
    <dbReference type="NCBI Taxonomy" id="2774145"/>
    <lineage>
        <taxon>Bacteria</taxon>
        <taxon>Pseudomonadati</taxon>
        <taxon>Pseudomonadota</taxon>
        <taxon>Gammaproteobacteria</taxon>
        <taxon>Lysobacterales</taxon>
        <taxon>Lysobacteraceae</taxon>
        <taxon>Pseudomarimonas</taxon>
    </lineage>
</organism>
<evidence type="ECO:0000313" key="6">
    <source>
        <dbReference type="Proteomes" id="UP000613768"/>
    </source>
</evidence>
<name>A0AAW3ZJA7_9GAMM</name>
<gene>
    <name evidence="5" type="ORF">IFO71_07605</name>
</gene>
<accession>A0AAW3ZJA7</accession>
<dbReference type="PRINTS" id="PR00032">
    <property type="entry name" value="HTHARAC"/>
</dbReference>
<dbReference type="InterPro" id="IPR009057">
    <property type="entry name" value="Homeodomain-like_sf"/>
</dbReference>
<dbReference type="PANTHER" id="PTHR46796:SF2">
    <property type="entry name" value="TRANSCRIPTIONAL REGULATORY PROTEIN"/>
    <property type="match status" value="1"/>
</dbReference>
<dbReference type="PANTHER" id="PTHR46796">
    <property type="entry name" value="HTH-TYPE TRANSCRIPTIONAL ACTIVATOR RHAS-RELATED"/>
    <property type="match status" value="1"/>
</dbReference>
<dbReference type="Gene3D" id="1.10.10.60">
    <property type="entry name" value="Homeodomain-like"/>
    <property type="match status" value="2"/>
</dbReference>
<evidence type="ECO:0000313" key="5">
    <source>
        <dbReference type="EMBL" id="MBD8525604.1"/>
    </source>
</evidence>
<dbReference type="InterPro" id="IPR018060">
    <property type="entry name" value="HTH_AraC"/>
</dbReference>
<proteinExistence type="predicted"/>
<keyword evidence="2" id="KW-0238">DNA-binding</keyword>
<dbReference type="RefSeq" id="WP_192028949.1">
    <property type="nucleotide sequence ID" value="NZ_JACYTR010000010.1"/>
</dbReference>
<keyword evidence="3" id="KW-0804">Transcription</keyword>
<dbReference type="SMART" id="SM00342">
    <property type="entry name" value="HTH_ARAC"/>
    <property type="match status" value="1"/>
</dbReference>
<dbReference type="PROSITE" id="PS00041">
    <property type="entry name" value="HTH_ARAC_FAMILY_1"/>
    <property type="match status" value="1"/>
</dbReference>
<protein>
    <submittedName>
        <fullName evidence="5">Helix-turn-helix domain-containing protein</fullName>
    </submittedName>
</protein>
<dbReference type="InterPro" id="IPR020449">
    <property type="entry name" value="Tscrpt_reg_AraC-type_HTH"/>
</dbReference>
<dbReference type="Pfam" id="PF12833">
    <property type="entry name" value="HTH_18"/>
    <property type="match status" value="1"/>
</dbReference>
<dbReference type="AlphaFoldDB" id="A0AAW3ZJA7"/>
<reference evidence="5 6" key="1">
    <citation type="submission" date="2020-09" db="EMBL/GenBank/DDBJ databases">
        <title>Pseudoxanthomonas sp. CAU 1598 isolated from sand of Yaerae Beach.</title>
        <authorList>
            <person name="Kim W."/>
        </authorList>
    </citation>
    <scope>NUCLEOTIDE SEQUENCE [LARGE SCALE GENOMIC DNA]</scope>
    <source>
        <strain evidence="5 6">CAU 1598</strain>
    </source>
</reference>
<sequence length="291" mass="33418">MEDYVSNHRSPAEADDAYAPTARDIWHRVQREAVPRSHQRAPEHLSLWVPQTSFQMQVHGFAPFTANPCSLILLHPRFRFDRQVLQDAWLKVDEVHLPLSLLDRCGMQMQGMSQSLLPWMYLDAEAYINLRRSLALPSPLKETALERWAAMVLQLARVEWRKRPLPRQAIIETGTHPNRFALAQSVAARLDQVEARCGGLDELAERFGVSAFHLLRVFRRVIGTTPHQYYLQLRLRRALLQIDLGRERIVDIALAAGFSSHGHFSTAFRKAFGCSPLEFQRGQQRLAGELR</sequence>
<dbReference type="GO" id="GO:0043565">
    <property type="term" value="F:sequence-specific DNA binding"/>
    <property type="evidence" value="ECO:0007669"/>
    <property type="project" value="InterPro"/>
</dbReference>
<evidence type="ECO:0000256" key="1">
    <source>
        <dbReference type="ARBA" id="ARBA00023015"/>
    </source>
</evidence>
<dbReference type="Proteomes" id="UP000613768">
    <property type="component" value="Unassembled WGS sequence"/>
</dbReference>
<evidence type="ECO:0000256" key="3">
    <source>
        <dbReference type="ARBA" id="ARBA00023163"/>
    </source>
</evidence>
<feature type="domain" description="HTH araC/xylS-type" evidence="4">
    <location>
        <begin position="184"/>
        <end position="282"/>
    </location>
</feature>
<keyword evidence="1" id="KW-0805">Transcription regulation</keyword>
<evidence type="ECO:0000259" key="4">
    <source>
        <dbReference type="PROSITE" id="PS01124"/>
    </source>
</evidence>
<dbReference type="InterPro" id="IPR050204">
    <property type="entry name" value="AraC_XylS_family_regulators"/>
</dbReference>
<evidence type="ECO:0000256" key="2">
    <source>
        <dbReference type="ARBA" id="ARBA00023125"/>
    </source>
</evidence>
<dbReference type="EMBL" id="JACYTR010000010">
    <property type="protein sequence ID" value="MBD8525604.1"/>
    <property type="molecule type" value="Genomic_DNA"/>
</dbReference>
<comment type="caution">
    <text evidence="5">The sequence shown here is derived from an EMBL/GenBank/DDBJ whole genome shotgun (WGS) entry which is preliminary data.</text>
</comment>
<keyword evidence="6" id="KW-1185">Reference proteome</keyword>
<dbReference type="GO" id="GO:0003700">
    <property type="term" value="F:DNA-binding transcription factor activity"/>
    <property type="evidence" value="ECO:0007669"/>
    <property type="project" value="InterPro"/>
</dbReference>
<dbReference type="SUPFAM" id="SSF46689">
    <property type="entry name" value="Homeodomain-like"/>
    <property type="match status" value="2"/>
</dbReference>